<evidence type="ECO:0000256" key="3">
    <source>
        <dbReference type="RuleBase" id="RU361235"/>
    </source>
</evidence>
<evidence type="ECO:0000256" key="1">
    <source>
        <dbReference type="ARBA" id="ARBA00005964"/>
    </source>
</evidence>
<dbReference type="InterPro" id="IPR002018">
    <property type="entry name" value="CarbesteraseB"/>
</dbReference>
<name>A0ABQ2MLS9_9ACTN</name>
<accession>A0ABQ2MLS9</accession>
<evidence type="ECO:0000259" key="4">
    <source>
        <dbReference type="Pfam" id="PF00135"/>
    </source>
</evidence>
<dbReference type="EC" id="3.1.1.-" evidence="3"/>
<organism evidence="5 6">
    <name type="scientific">Streptomyces lasiicapitis</name>
    <dbReference type="NCBI Taxonomy" id="1923961"/>
    <lineage>
        <taxon>Bacteria</taxon>
        <taxon>Bacillati</taxon>
        <taxon>Actinomycetota</taxon>
        <taxon>Actinomycetes</taxon>
        <taxon>Kitasatosporales</taxon>
        <taxon>Streptomycetaceae</taxon>
        <taxon>Streptomyces</taxon>
    </lineage>
</organism>
<feature type="domain" description="Carboxylesterase type B" evidence="4">
    <location>
        <begin position="10"/>
        <end position="462"/>
    </location>
</feature>
<dbReference type="PANTHER" id="PTHR11559">
    <property type="entry name" value="CARBOXYLESTERASE"/>
    <property type="match status" value="1"/>
</dbReference>
<dbReference type="Proteomes" id="UP000656881">
    <property type="component" value="Unassembled WGS sequence"/>
</dbReference>
<comment type="caution">
    <text evidence="5">The sequence shown here is derived from an EMBL/GenBank/DDBJ whole genome shotgun (WGS) entry which is preliminary data.</text>
</comment>
<protein>
    <recommendedName>
        <fullName evidence="3">Carboxylic ester hydrolase</fullName>
        <ecNumber evidence="3">3.1.1.-</ecNumber>
    </recommendedName>
</protein>
<dbReference type="InterPro" id="IPR029058">
    <property type="entry name" value="AB_hydrolase_fold"/>
</dbReference>
<dbReference type="PROSITE" id="PS00122">
    <property type="entry name" value="CARBOXYLESTERASE_B_1"/>
    <property type="match status" value="1"/>
</dbReference>
<evidence type="ECO:0000256" key="2">
    <source>
        <dbReference type="ARBA" id="ARBA00022801"/>
    </source>
</evidence>
<dbReference type="Gene3D" id="3.40.50.1820">
    <property type="entry name" value="alpha/beta hydrolase"/>
    <property type="match status" value="1"/>
</dbReference>
<dbReference type="SUPFAM" id="SSF53474">
    <property type="entry name" value="alpha/beta-Hydrolases"/>
    <property type="match status" value="1"/>
</dbReference>
<sequence length="510" mass="53352">MTESGCARVPDVRTKCGMVRGRWEGGVAVFRGIPYARPPVGSLRLAAPVSALPWEGTRPADAFGESPPQSQAFGPMGGPESVAGSGDWLTVNVWTPDPGRELLPVLVWIYGGVYLFGTSAGPTFDGTALARRGTVVVTFNYRLGAEGYGHFEGAVPNRALLDQVAALQWVRDNIAAFGGDPDRVTVFGESAGAGAIAALLAMPRASGLFHRAVAQSVPGPFYSTALAADIGTAVAAELASPPTSAGMAAATPEALRDAADAVLHKMAQHEARWGQAARAHMPFAPVVDGEVLPRPPWEALRAGQSAEVDLMVGHTRDETRLFTVLSGQLGLVSEEEAADALAWFAPGEAGRRAYRAGQAAGDPTTLRDLVMSDWVFRMPSLHLAQAHAEGGGTTYAYELTWEATGLGGVLGACHGLDVPLVFGTLHDGIATLLLGEGPSDEAVALSAEMGAAWAAFAATGDPGWAPYRVEERLTRVFGAESHTAPYPEEASRLIWADHDFAVLDVAPAAD</sequence>
<dbReference type="InterPro" id="IPR050309">
    <property type="entry name" value="Type-B_Carboxylest/Lipase"/>
</dbReference>
<dbReference type="InterPro" id="IPR019826">
    <property type="entry name" value="Carboxylesterase_B_AS"/>
</dbReference>
<dbReference type="Pfam" id="PF00135">
    <property type="entry name" value="COesterase"/>
    <property type="match status" value="1"/>
</dbReference>
<gene>
    <name evidence="5" type="ORF">GCM10012286_62800</name>
</gene>
<keyword evidence="6" id="KW-1185">Reference proteome</keyword>
<keyword evidence="2 3" id="KW-0378">Hydrolase</keyword>
<evidence type="ECO:0000313" key="6">
    <source>
        <dbReference type="Proteomes" id="UP000656881"/>
    </source>
</evidence>
<dbReference type="GO" id="GO:0016787">
    <property type="term" value="F:hydrolase activity"/>
    <property type="evidence" value="ECO:0007669"/>
    <property type="project" value="UniProtKB-KW"/>
</dbReference>
<reference evidence="6" key="1">
    <citation type="journal article" date="2019" name="Int. J. Syst. Evol. Microbiol.">
        <title>The Global Catalogue of Microorganisms (GCM) 10K type strain sequencing project: providing services to taxonomists for standard genome sequencing and annotation.</title>
        <authorList>
            <consortium name="The Broad Institute Genomics Platform"/>
            <consortium name="The Broad Institute Genome Sequencing Center for Infectious Disease"/>
            <person name="Wu L."/>
            <person name="Ma J."/>
        </authorList>
    </citation>
    <scope>NUCLEOTIDE SEQUENCE [LARGE SCALE GENOMIC DNA]</scope>
    <source>
        <strain evidence="6">CGMCC 4.7349</strain>
    </source>
</reference>
<evidence type="ECO:0000313" key="5">
    <source>
        <dbReference type="EMBL" id="GGO54019.1"/>
    </source>
</evidence>
<dbReference type="RefSeq" id="WP_268240933.1">
    <property type="nucleotide sequence ID" value="NZ_BMNG01000015.1"/>
</dbReference>
<comment type="similarity">
    <text evidence="1 3">Belongs to the type-B carboxylesterase/lipase family.</text>
</comment>
<dbReference type="EMBL" id="BMNG01000015">
    <property type="protein sequence ID" value="GGO54019.1"/>
    <property type="molecule type" value="Genomic_DNA"/>
</dbReference>
<proteinExistence type="inferred from homology"/>